<dbReference type="RefSeq" id="WP_070152361.1">
    <property type="nucleotide sequence ID" value="NZ_CP183897.1"/>
</dbReference>
<dbReference type="EMBL" id="MKQS01000001">
    <property type="protein sequence ID" value="OFE44739.1"/>
    <property type="molecule type" value="Genomic_DNA"/>
</dbReference>
<organism evidence="1 2">
    <name type="scientific">Acinetobacter towneri</name>
    <dbReference type="NCBI Taxonomy" id="202956"/>
    <lineage>
        <taxon>Bacteria</taxon>
        <taxon>Pseudomonadati</taxon>
        <taxon>Pseudomonadota</taxon>
        <taxon>Gammaproteobacteria</taxon>
        <taxon>Moraxellales</taxon>
        <taxon>Moraxellaceae</taxon>
        <taxon>Acinetobacter</taxon>
    </lineage>
</organism>
<dbReference type="AlphaFoldDB" id="A0A1E8E5A2"/>
<evidence type="ECO:0008006" key="3">
    <source>
        <dbReference type="Google" id="ProtNLM"/>
    </source>
</evidence>
<dbReference type="SUPFAM" id="SSF141488">
    <property type="entry name" value="YdhA-like"/>
    <property type="match status" value="1"/>
</dbReference>
<comment type="caution">
    <text evidence="1">The sequence shown here is derived from an EMBL/GenBank/DDBJ whole genome shotgun (WGS) entry which is preliminary data.</text>
</comment>
<dbReference type="Proteomes" id="UP000186931">
    <property type="component" value="Unassembled WGS sequence"/>
</dbReference>
<evidence type="ECO:0000313" key="2">
    <source>
        <dbReference type="Proteomes" id="UP000186931"/>
    </source>
</evidence>
<proteinExistence type="predicted"/>
<dbReference type="InterPro" id="IPR036328">
    <property type="entry name" value="MliC_sf"/>
</dbReference>
<sequence>MKYVLGATLIALAITGCTSTPNKEVTRENVIRNAPENTQVISFVGPNDLKLYLKSSDLFETAQMIDGSGEVYHLKRAVSGSGVRLANDDGVSIHFKGGEGIVEFEKDKPISITEVKK</sequence>
<reference evidence="1 2" key="1">
    <citation type="submission" date="2016-10" db="EMBL/GenBank/DDBJ databases">
        <title>Genome of airborne Acinetobacter sp. 5-2Ac02 in the hospital environment: Species near to Acinetobacter towneri.</title>
        <authorList>
            <person name="Barbosa B."/>
            <person name="Fernandez-Garcia L."/>
            <person name="Gato E."/>
            <person name="Leao R."/>
            <person name="Albano R."/>
            <person name="Fernandez B."/>
            <person name="Fernandez-Cuenca F."/>
            <person name="Marques E."/>
            <person name="Tomas M."/>
        </authorList>
    </citation>
    <scope>NUCLEOTIDE SEQUENCE [LARGE SCALE GENOMIC DNA]</scope>
    <source>
        <strain evidence="1 2">5-2Ac02</strain>
    </source>
</reference>
<gene>
    <name evidence="1" type="ORF">BJN41_01035</name>
</gene>
<accession>A0A1E8E5A2</accession>
<protein>
    <recommendedName>
        <fullName evidence="3">C-type lysozyme inhibitor domain-containing protein</fullName>
    </recommendedName>
</protein>
<dbReference type="PROSITE" id="PS51257">
    <property type="entry name" value="PROKAR_LIPOPROTEIN"/>
    <property type="match status" value="1"/>
</dbReference>
<name>A0A1E8E5A2_9GAMM</name>
<evidence type="ECO:0000313" key="1">
    <source>
        <dbReference type="EMBL" id="OFE44739.1"/>
    </source>
</evidence>